<keyword evidence="3" id="KW-1185">Reference proteome</keyword>
<protein>
    <submittedName>
        <fullName evidence="2">Uncharacterized protein</fullName>
    </submittedName>
</protein>
<evidence type="ECO:0000313" key="2">
    <source>
        <dbReference type="EMBL" id="KAK3893120.1"/>
    </source>
</evidence>
<name>A0AAE1GJM5_PETCI</name>
<dbReference type="Proteomes" id="UP001286313">
    <property type="component" value="Unassembled WGS sequence"/>
</dbReference>
<proteinExistence type="predicted"/>
<feature type="region of interest" description="Disordered" evidence="1">
    <location>
        <begin position="47"/>
        <end position="126"/>
    </location>
</feature>
<evidence type="ECO:0000313" key="3">
    <source>
        <dbReference type="Proteomes" id="UP001286313"/>
    </source>
</evidence>
<gene>
    <name evidence="2" type="ORF">Pcinc_003047</name>
</gene>
<accession>A0AAE1GJM5</accession>
<evidence type="ECO:0000256" key="1">
    <source>
        <dbReference type="SAM" id="MobiDB-lite"/>
    </source>
</evidence>
<feature type="compositionally biased region" description="Basic and acidic residues" evidence="1">
    <location>
        <begin position="102"/>
        <end position="126"/>
    </location>
</feature>
<organism evidence="2 3">
    <name type="scientific">Petrolisthes cinctipes</name>
    <name type="common">Flat porcelain crab</name>
    <dbReference type="NCBI Taxonomy" id="88211"/>
    <lineage>
        <taxon>Eukaryota</taxon>
        <taxon>Metazoa</taxon>
        <taxon>Ecdysozoa</taxon>
        <taxon>Arthropoda</taxon>
        <taxon>Crustacea</taxon>
        <taxon>Multicrustacea</taxon>
        <taxon>Malacostraca</taxon>
        <taxon>Eumalacostraca</taxon>
        <taxon>Eucarida</taxon>
        <taxon>Decapoda</taxon>
        <taxon>Pleocyemata</taxon>
        <taxon>Anomura</taxon>
        <taxon>Galatheoidea</taxon>
        <taxon>Porcellanidae</taxon>
        <taxon>Petrolisthes</taxon>
    </lineage>
</organism>
<comment type="caution">
    <text evidence="2">The sequence shown here is derived from an EMBL/GenBank/DDBJ whole genome shotgun (WGS) entry which is preliminary data.</text>
</comment>
<feature type="compositionally biased region" description="Basic residues" evidence="1">
    <location>
        <begin position="80"/>
        <end position="101"/>
    </location>
</feature>
<dbReference type="EMBL" id="JAWQEG010000227">
    <property type="protein sequence ID" value="KAK3893120.1"/>
    <property type="molecule type" value="Genomic_DNA"/>
</dbReference>
<feature type="compositionally biased region" description="Basic and acidic residues" evidence="1">
    <location>
        <begin position="61"/>
        <end position="79"/>
    </location>
</feature>
<dbReference type="AlphaFoldDB" id="A0AAE1GJM5"/>
<reference evidence="2" key="1">
    <citation type="submission" date="2023-10" db="EMBL/GenBank/DDBJ databases">
        <title>Genome assemblies of two species of porcelain crab, Petrolisthes cinctipes and Petrolisthes manimaculis (Anomura: Porcellanidae).</title>
        <authorList>
            <person name="Angst P."/>
        </authorList>
    </citation>
    <scope>NUCLEOTIDE SEQUENCE</scope>
    <source>
        <strain evidence="2">PB745_01</strain>
        <tissue evidence="2">Gill</tissue>
    </source>
</reference>
<sequence length="126" mass="14929">MGGGFARRQFRPVILNRKLVFLRHCQVGLQAGIRTLYQSRQGLDGKQATINQGHTHTHTHPHTDNHNKTIHRTTTDKQHQQHHRNNNTQTRTHKQHKRHKQTRIEAERHEYVHTPPVLERDCDREV</sequence>